<proteinExistence type="predicted"/>
<gene>
    <name evidence="3" type="ORF">FHE65_19580</name>
    <name evidence="2" type="ORF">FHE65_20715</name>
</gene>
<dbReference type="EMBL" id="VDFR01000089">
    <property type="protein sequence ID" value="TNC43068.1"/>
    <property type="molecule type" value="Genomic_DNA"/>
</dbReference>
<reference evidence="3 4" key="1">
    <citation type="submission" date="2019-05" db="EMBL/GenBank/DDBJ databases">
        <title>Mumia sp. nov., isolated from the intestinal contents of plateau pika (Ochotona curzoniae) in the Qinghai-Tibet plateau of China.</title>
        <authorList>
            <person name="Tian Z."/>
        </authorList>
    </citation>
    <scope>NUCLEOTIDE SEQUENCE [LARGE SCALE GENOMIC DNA]</scope>
    <source>
        <strain evidence="4">527</strain>
        <strain evidence="3">Z527</strain>
    </source>
</reference>
<sequence>MMNGLAAPSATCCLPRWASRSAPRPRPGMPAAPPKWMTSIDRTTPVVALGPGAALSGVNPKNLALSVTAAVAIASNGLSGGQQVASVVVFVLIGSLLG</sequence>
<name>A0A5C4MJT6_9ACTN</name>
<comment type="caution">
    <text evidence="3">The sequence shown here is derived from an EMBL/GenBank/DDBJ whole genome shotgun (WGS) entry which is preliminary data.</text>
</comment>
<feature type="compositionally biased region" description="Pro residues" evidence="1">
    <location>
        <begin position="24"/>
        <end position="33"/>
    </location>
</feature>
<dbReference type="AlphaFoldDB" id="A0A5C4MJT6"/>
<evidence type="ECO:0000313" key="2">
    <source>
        <dbReference type="EMBL" id="TNC42563.1"/>
    </source>
</evidence>
<dbReference type="RefSeq" id="WP_139106461.1">
    <property type="nucleotide sequence ID" value="NZ_VDFR01000089.1"/>
</dbReference>
<dbReference type="OrthoDB" id="4462109at2"/>
<dbReference type="InterPro" id="IPR021315">
    <property type="entry name" value="Gap/Sap"/>
</dbReference>
<dbReference type="EMBL" id="VDFR01000093">
    <property type="protein sequence ID" value="TNC42563.1"/>
    <property type="molecule type" value="Genomic_DNA"/>
</dbReference>
<evidence type="ECO:0000256" key="1">
    <source>
        <dbReference type="SAM" id="MobiDB-lite"/>
    </source>
</evidence>
<organism evidence="3 4">
    <name type="scientific">Mumia zhuanghuii</name>
    <dbReference type="NCBI Taxonomy" id="2585211"/>
    <lineage>
        <taxon>Bacteria</taxon>
        <taxon>Bacillati</taxon>
        <taxon>Actinomycetota</taxon>
        <taxon>Actinomycetes</taxon>
        <taxon>Propionibacteriales</taxon>
        <taxon>Nocardioidaceae</taxon>
        <taxon>Mumia</taxon>
    </lineage>
</organism>
<accession>A0A5C4MJT6</accession>
<dbReference type="Pfam" id="PF11139">
    <property type="entry name" value="SfLAP"/>
    <property type="match status" value="1"/>
</dbReference>
<protein>
    <submittedName>
        <fullName evidence="3">Uncharacterized protein</fullName>
    </submittedName>
</protein>
<evidence type="ECO:0000313" key="3">
    <source>
        <dbReference type="EMBL" id="TNC43068.1"/>
    </source>
</evidence>
<evidence type="ECO:0000313" key="4">
    <source>
        <dbReference type="Proteomes" id="UP000306740"/>
    </source>
</evidence>
<dbReference type="Proteomes" id="UP000306740">
    <property type="component" value="Unassembled WGS sequence"/>
</dbReference>
<feature type="region of interest" description="Disordered" evidence="1">
    <location>
        <begin position="17"/>
        <end position="37"/>
    </location>
</feature>